<comment type="subcellular location">
    <subcellularLocation>
        <location evidence="1">Endomembrane system</location>
        <topology evidence="1">Multi-pass membrane protein</topology>
    </subcellularLocation>
</comment>
<dbReference type="InterPro" id="IPR006797">
    <property type="entry name" value="PRELI/MSF1_dom"/>
</dbReference>
<comment type="similarity">
    <text evidence="2">Belongs to the membrane magnesium transporter (TC 1.A.67) family.</text>
</comment>
<evidence type="ECO:0000256" key="1">
    <source>
        <dbReference type="ARBA" id="ARBA00004127"/>
    </source>
</evidence>
<proteinExistence type="inferred from homology"/>
<gene>
    <name evidence="8" type="primary">Necator_chrII.g8306</name>
    <name evidence="8" type="ORF">RB195_020512</name>
</gene>
<dbReference type="InterPro" id="IPR018937">
    <property type="entry name" value="MMgT"/>
</dbReference>
<organism evidence="8 9">
    <name type="scientific">Necator americanus</name>
    <name type="common">Human hookworm</name>
    <dbReference type="NCBI Taxonomy" id="51031"/>
    <lineage>
        <taxon>Eukaryota</taxon>
        <taxon>Metazoa</taxon>
        <taxon>Ecdysozoa</taxon>
        <taxon>Nematoda</taxon>
        <taxon>Chromadorea</taxon>
        <taxon>Rhabditida</taxon>
        <taxon>Rhabditina</taxon>
        <taxon>Rhabditomorpha</taxon>
        <taxon>Strongyloidea</taxon>
        <taxon>Ancylostomatidae</taxon>
        <taxon>Bunostominae</taxon>
        <taxon>Necator</taxon>
    </lineage>
</organism>
<evidence type="ECO:0000259" key="7">
    <source>
        <dbReference type="PROSITE" id="PS50904"/>
    </source>
</evidence>
<keyword evidence="9" id="KW-1185">Reference proteome</keyword>
<name>A0ABR1CKY6_NECAM</name>
<evidence type="ECO:0000256" key="3">
    <source>
        <dbReference type="ARBA" id="ARBA00022692"/>
    </source>
</evidence>
<comment type="caution">
    <text evidence="8">The sequence shown here is derived from an EMBL/GenBank/DDBJ whole genome shotgun (WGS) entry which is preliminary data.</text>
</comment>
<keyword evidence="3 6" id="KW-0812">Transmembrane</keyword>
<sequence>MRLWSAPTGLFPYSFDEVVSVFWDRYPNSFAKHIVSEDVLERKVTENTIVTKKLIVKHGSSILKRVPRWLSRMTEIRTVPVIEESVYDRRTRTLTTYTRNVSHNELFAMHERCVYRPSLDSLNVPMTDLIRSVYIAINCGRMSGVYEKLMLLGFKKSVINTGKGIVERLEQRFGIRNLSALPKEKMKMIREKLSRTAFIDCEKLLGRLHGFIRRRGVAMSKTFYNVITLASLASLLHCAYSAAQHRSYLRLTEQPFVSLPADVLAQTIISLVALIYGATHVAGAFQHIKSDPNRNRSWDEAASCMSFITFEHRGKAMSPAHAVVRQRTEEVAQAASTSRED</sequence>
<keyword evidence="5 6" id="KW-0472">Membrane</keyword>
<feature type="transmembrane region" description="Helical" evidence="6">
    <location>
        <begin position="263"/>
        <end position="285"/>
    </location>
</feature>
<dbReference type="Pfam" id="PF04707">
    <property type="entry name" value="PRELI"/>
    <property type="match status" value="1"/>
</dbReference>
<protein>
    <recommendedName>
        <fullName evidence="7">PRELI/MSF1 domain-containing protein</fullName>
    </recommendedName>
</protein>
<feature type="transmembrane region" description="Helical" evidence="6">
    <location>
        <begin position="223"/>
        <end position="243"/>
    </location>
</feature>
<dbReference type="PANTHER" id="PTHR11158">
    <property type="entry name" value="MSF1/PX19 RELATED"/>
    <property type="match status" value="1"/>
</dbReference>
<dbReference type="Pfam" id="PF10270">
    <property type="entry name" value="MMgT"/>
    <property type="match status" value="1"/>
</dbReference>
<dbReference type="Proteomes" id="UP001303046">
    <property type="component" value="Unassembled WGS sequence"/>
</dbReference>
<dbReference type="PROSITE" id="PS50904">
    <property type="entry name" value="PRELI_MSF1"/>
    <property type="match status" value="1"/>
</dbReference>
<evidence type="ECO:0000313" key="8">
    <source>
        <dbReference type="EMBL" id="KAK6738447.1"/>
    </source>
</evidence>
<evidence type="ECO:0000256" key="4">
    <source>
        <dbReference type="ARBA" id="ARBA00022989"/>
    </source>
</evidence>
<accession>A0ABR1CKY6</accession>
<feature type="domain" description="PRELI/MSF1" evidence="7">
    <location>
        <begin position="1"/>
        <end position="177"/>
    </location>
</feature>
<dbReference type="InterPro" id="IPR037365">
    <property type="entry name" value="Slowmo/Ups"/>
</dbReference>
<evidence type="ECO:0000256" key="6">
    <source>
        <dbReference type="SAM" id="Phobius"/>
    </source>
</evidence>
<keyword evidence="4 6" id="KW-1133">Transmembrane helix</keyword>
<evidence type="ECO:0000256" key="2">
    <source>
        <dbReference type="ARBA" id="ARBA00006109"/>
    </source>
</evidence>
<evidence type="ECO:0000256" key="5">
    <source>
        <dbReference type="ARBA" id="ARBA00023136"/>
    </source>
</evidence>
<reference evidence="8 9" key="1">
    <citation type="submission" date="2023-08" db="EMBL/GenBank/DDBJ databases">
        <title>A Necator americanus chromosomal reference genome.</title>
        <authorList>
            <person name="Ilik V."/>
            <person name="Petrzelkova K.J."/>
            <person name="Pardy F."/>
            <person name="Fuh T."/>
            <person name="Niatou-Singa F.S."/>
            <person name="Gouil Q."/>
            <person name="Baker L."/>
            <person name="Ritchie M.E."/>
            <person name="Jex A.R."/>
            <person name="Gazzola D."/>
            <person name="Li H."/>
            <person name="Toshio Fujiwara R."/>
            <person name="Zhan B."/>
            <person name="Aroian R.V."/>
            <person name="Pafco B."/>
            <person name="Schwarz E.M."/>
        </authorList>
    </citation>
    <scope>NUCLEOTIDE SEQUENCE [LARGE SCALE GENOMIC DNA]</scope>
    <source>
        <strain evidence="8 9">Aroian</strain>
        <tissue evidence="8">Whole animal</tissue>
    </source>
</reference>
<evidence type="ECO:0000313" key="9">
    <source>
        <dbReference type="Proteomes" id="UP001303046"/>
    </source>
</evidence>
<dbReference type="EMBL" id="JAVFWL010000002">
    <property type="protein sequence ID" value="KAK6738447.1"/>
    <property type="molecule type" value="Genomic_DNA"/>
</dbReference>